<keyword evidence="2" id="KW-0812">Transmembrane</keyword>
<protein>
    <recommendedName>
        <fullName evidence="5">PknH-like extracellular domain-containing protein</fullName>
    </recommendedName>
</protein>
<dbReference type="Proteomes" id="UP001212821">
    <property type="component" value="Chromosome"/>
</dbReference>
<feature type="region of interest" description="Disordered" evidence="1">
    <location>
        <begin position="55"/>
        <end position="123"/>
    </location>
</feature>
<proteinExistence type="predicted"/>
<evidence type="ECO:0000313" key="3">
    <source>
        <dbReference type="EMBL" id="WBP87750.1"/>
    </source>
</evidence>
<evidence type="ECO:0000256" key="2">
    <source>
        <dbReference type="SAM" id="Phobius"/>
    </source>
</evidence>
<feature type="transmembrane region" description="Helical" evidence="2">
    <location>
        <begin position="20"/>
        <end position="40"/>
    </location>
</feature>
<accession>A0ABY7Q4V9</accession>
<gene>
    <name evidence="3" type="ORF">O1G21_19125</name>
</gene>
<organism evidence="3 4">
    <name type="scientific">Kitasatospora cathayae</name>
    <dbReference type="NCBI Taxonomy" id="3004092"/>
    <lineage>
        <taxon>Bacteria</taxon>
        <taxon>Bacillati</taxon>
        <taxon>Actinomycetota</taxon>
        <taxon>Actinomycetes</taxon>
        <taxon>Kitasatosporales</taxon>
        <taxon>Streptomycetaceae</taxon>
        <taxon>Kitasatospora</taxon>
    </lineage>
</organism>
<evidence type="ECO:0000256" key="1">
    <source>
        <dbReference type="SAM" id="MobiDB-lite"/>
    </source>
</evidence>
<keyword evidence="2" id="KW-1133">Transmembrane helix</keyword>
<dbReference type="EMBL" id="CP115450">
    <property type="protein sequence ID" value="WBP87750.1"/>
    <property type="molecule type" value="Genomic_DNA"/>
</dbReference>
<sequence length="327" mass="33467">MHHLRPAAPPAGTVRRTRHLYTTALPLIGLAAGVVGYFALDHTLLTGDRTVRPAITAAGSPTPSATFPTPAPATATSSPTPSAPTPSETTSAAPTGTHSTTPSALASSSPATDASATGSPAGANATSGQYIAATWLKAPELPLNSAFHWQGAAGTPTNTTGDFQWLWVCGTGSPTTELQTTSISTLNFSAAGSGASTVRAAQLMFYFRTADAADKALNRIQQNYAGCAADKAAHGPTDMTTGAKVSWQITRTANSTAGFAYSSVAREAGGKPANMPDLPSDSQEWFARSGNVITMVSVSGPDAEIDPTGDAARTLETMTTRLGNFPR</sequence>
<evidence type="ECO:0008006" key="5">
    <source>
        <dbReference type="Google" id="ProtNLM"/>
    </source>
</evidence>
<keyword evidence="2" id="KW-0472">Membrane</keyword>
<keyword evidence="4" id="KW-1185">Reference proteome</keyword>
<name>A0ABY7Q4V9_9ACTN</name>
<evidence type="ECO:0000313" key="4">
    <source>
        <dbReference type="Proteomes" id="UP001212821"/>
    </source>
</evidence>
<dbReference type="RefSeq" id="WP_270145462.1">
    <property type="nucleotide sequence ID" value="NZ_CP115450.1"/>
</dbReference>
<reference evidence="4" key="1">
    <citation type="submission" date="2022-12" db="EMBL/GenBank/DDBJ databases">
        <authorList>
            <person name="Mo P."/>
        </authorList>
    </citation>
    <scope>NUCLEOTIDE SEQUENCE [LARGE SCALE GENOMIC DNA]</scope>
    <source>
        <strain evidence="4">HUAS 3-15</strain>
    </source>
</reference>